<dbReference type="Proteomes" id="UP001054837">
    <property type="component" value="Unassembled WGS sequence"/>
</dbReference>
<sequence length="66" mass="7236">MRRMAVILNTWDFEKTLRFRSCLPLPLRGLRGMGGHPENYGAVLLSPDWIHLGGGSIKSSGGVGKQ</sequence>
<reference evidence="1 2" key="1">
    <citation type="submission" date="2021-06" db="EMBL/GenBank/DDBJ databases">
        <title>Caerostris darwini draft genome.</title>
        <authorList>
            <person name="Kono N."/>
            <person name="Arakawa K."/>
        </authorList>
    </citation>
    <scope>NUCLEOTIDE SEQUENCE [LARGE SCALE GENOMIC DNA]</scope>
</reference>
<dbReference type="AlphaFoldDB" id="A0AAV4W322"/>
<protein>
    <submittedName>
        <fullName evidence="1">Uncharacterized protein</fullName>
    </submittedName>
</protein>
<name>A0AAV4W322_9ARAC</name>
<gene>
    <name evidence="1" type="ORF">CDAR_286291</name>
</gene>
<evidence type="ECO:0000313" key="2">
    <source>
        <dbReference type="Proteomes" id="UP001054837"/>
    </source>
</evidence>
<organism evidence="1 2">
    <name type="scientific">Caerostris darwini</name>
    <dbReference type="NCBI Taxonomy" id="1538125"/>
    <lineage>
        <taxon>Eukaryota</taxon>
        <taxon>Metazoa</taxon>
        <taxon>Ecdysozoa</taxon>
        <taxon>Arthropoda</taxon>
        <taxon>Chelicerata</taxon>
        <taxon>Arachnida</taxon>
        <taxon>Araneae</taxon>
        <taxon>Araneomorphae</taxon>
        <taxon>Entelegynae</taxon>
        <taxon>Araneoidea</taxon>
        <taxon>Araneidae</taxon>
        <taxon>Caerostris</taxon>
    </lineage>
</organism>
<keyword evidence="2" id="KW-1185">Reference proteome</keyword>
<comment type="caution">
    <text evidence="1">The sequence shown here is derived from an EMBL/GenBank/DDBJ whole genome shotgun (WGS) entry which is preliminary data.</text>
</comment>
<proteinExistence type="predicted"/>
<accession>A0AAV4W322</accession>
<dbReference type="EMBL" id="BPLQ01014003">
    <property type="protein sequence ID" value="GIY76366.1"/>
    <property type="molecule type" value="Genomic_DNA"/>
</dbReference>
<evidence type="ECO:0000313" key="1">
    <source>
        <dbReference type="EMBL" id="GIY76366.1"/>
    </source>
</evidence>